<comment type="subcellular location">
    <subcellularLocation>
        <location evidence="2">Cell membrane</location>
    </subcellularLocation>
    <subcellularLocation>
        <location evidence="1">Membrane</location>
        <topology evidence="1">Single-pass membrane protein</topology>
    </subcellularLocation>
</comment>
<dbReference type="NCBIfam" id="TIGR03423">
    <property type="entry name" value="pbp2_mrdA"/>
    <property type="match status" value="1"/>
</dbReference>
<dbReference type="Gene3D" id="3.90.1310.10">
    <property type="entry name" value="Penicillin-binding protein 2a (Domain 2)"/>
    <property type="match status" value="1"/>
</dbReference>
<organism evidence="16 17">
    <name type="scientific">Arboricoccus pini</name>
    <dbReference type="NCBI Taxonomy" id="1963835"/>
    <lineage>
        <taxon>Bacteria</taxon>
        <taxon>Pseudomonadati</taxon>
        <taxon>Pseudomonadota</taxon>
        <taxon>Alphaproteobacteria</taxon>
        <taxon>Geminicoccales</taxon>
        <taxon>Geminicoccaceae</taxon>
        <taxon>Arboricoccus</taxon>
    </lineage>
</organism>
<evidence type="ECO:0000256" key="10">
    <source>
        <dbReference type="ARBA" id="ARBA00022984"/>
    </source>
</evidence>
<dbReference type="Gene3D" id="3.40.710.10">
    <property type="entry name" value="DD-peptidase/beta-lactamase superfamily"/>
    <property type="match status" value="1"/>
</dbReference>
<feature type="domain" description="Penicillin-binding protein dimerisation" evidence="15">
    <location>
        <begin position="58"/>
        <end position="230"/>
    </location>
</feature>
<dbReference type="InterPro" id="IPR036138">
    <property type="entry name" value="PBP_dimer_sf"/>
</dbReference>
<dbReference type="EMBL" id="FYEH01000002">
    <property type="protein sequence ID" value="SNB61413.1"/>
    <property type="molecule type" value="Genomic_DNA"/>
</dbReference>
<evidence type="ECO:0000256" key="7">
    <source>
        <dbReference type="ARBA" id="ARBA00022692"/>
    </source>
</evidence>
<proteinExistence type="predicted"/>
<keyword evidence="4" id="KW-0997">Cell inner membrane</keyword>
<dbReference type="InterPro" id="IPR017790">
    <property type="entry name" value="Penicillin-binding_protein_2"/>
</dbReference>
<feature type="domain" description="Penicillin-binding protein transpeptidase" evidence="14">
    <location>
        <begin position="264"/>
        <end position="605"/>
    </location>
</feature>
<keyword evidence="6" id="KW-0645">Protease</keyword>
<protein>
    <submittedName>
        <fullName evidence="16">Peptidoglycan glycosyltransferase</fullName>
    </submittedName>
</protein>
<keyword evidence="9" id="KW-0133">Cell shape</keyword>
<dbReference type="GO" id="GO:0008360">
    <property type="term" value="P:regulation of cell shape"/>
    <property type="evidence" value="ECO:0007669"/>
    <property type="project" value="UniProtKB-KW"/>
</dbReference>
<name>A0A212QPP9_9PROT</name>
<evidence type="ECO:0000256" key="4">
    <source>
        <dbReference type="ARBA" id="ARBA00022519"/>
    </source>
</evidence>
<dbReference type="InterPro" id="IPR001460">
    <property type="entry name" value="PCN-bd_Tpept"/>
</dbReference>
<dbReference type="GO" id="GO:0016740">
    <property type="term" value="F:transferase activity"/>
    <property type="evidence" value="ECO:0007669"/>
    <property type="project" value="UniProtKB-KW"/>
</dbReference>
<dbReference type="InterPro" id="IPR012338">
    <property type="entry name" value="Beta-lactam/transpept-like"/>
</dbReference>
<evidence type="ECO:0000256" key="8">
    <source>
        <dbReference type="ARBA" id="ARBA00022801"/>
    </source>
</evidence>
<evidence type="ECO:0000256" key="1">
    <source>
        <dbReference type="ARBA" id="ARBA00004167"/>
    </source>
</evidence>
<dbReference type="GO" id="GO:0071972">
    <property type="term" value="F:peptidoglycan L,D-transpeptidase activity"/>
    <property type="evidence" value="ECO:0007669"/>
    <property type="project" value="TreeGrafter"/>
</dbReference>
<gene>
    <name evidence="16" type="ORF">SAMN07250955_102227</name>
</gene>
<dbReference type="SUPFAM" id="SSF56519">
    <property type="entry name" value="Penicillin binding protein dimerisation domain"/>
    <property type="match status" value="1"/>
</dbReference>
<keyword evidence="10" id="KW-0573">Peptidoglycan synthesis</keyword>
<evidence type="ECO:0000256" key="2">
    <source>
        <dbReference type="ARBA" id="ARBA00004236"/>
    </source>
</evidence>
<dbReference type="GO" id="GO:0009252">
    <property type="term" value="P:peptidoglycan biosynthetic process"/>
    <property type="evidence" value="ECO:0007669"/>
    <property type="project" value="UniProtKB-KW"/>
</dbReference>
<evidence type="ECO:0000256" key="11">
    <source>
        <dbReference type="ARBA" id="ARBA00022989"/>
    </source>
</evidence>
<dbReference type="GO" id="GO:0005886">
    <property type="term" value="C:plasma membrane"/>
    <property type="evidence" value="ECO:0007669"/>
    <property type="project" value="UniProtKB-SubCell"/>
</dbReference>
<dbReference type="RefSeq" id="WP_165769410.1">
    <property type="nucleotide sequence ID" value="NZ_FYEH01000002.1"/>
</dbReference>
<evidence type="ECO:0000256" key="13">
    <source>
        <dbReference type="ARBA" id="ARBA00023316"/>
    </source>
</evidence>
<keyword evidence="7" id="KW-0812">Transmembrane</keyword>
<dbReference type="PANTHER" id="PTHR30627:SF2">
    <property type="entry name" value="PEPTIDOGLYCAN D,D-TRANSPEPTIDASE MRDA"/>
    <property type="match status" value="1"/>
</dbReference>
<keyword evidence="11" id="KW-1133">Transmembrane helix</keyword>
<accession>A0A212QPP9</accession>
<keyword evidence="13" id="KW-0961">Cell wall biogenesis/degradation</keyword>
<keyword evidence="17" id="KW-1185">Reference proteome</keyword>
<reference evidence="16 17" key="1">
    <citation type="submission" date="2017-06" db="EMBL/GenBank/DDBJ databases">
        <authorList>
            <person name="Kim H.J."/>
            <person name="Triplett B.A."/>
        </authorList>
    </citation>
    <scope>NUCLEOTIDE SEQUENCE [LARGE SCALE GENOMIC DNA]</scope>
    <source>
        <strain evidence="16 17">B29T1</strain>
    </source>
</reference>
<evidence type="ECO:0000256" key="9">
    <source>
        <dbReference type="ARBA" id="ARBA00022960"/>
    </source>
</evidence>
<keyword evidence="8" id="KW-0378">Hydrolase</keyword>
<dbReference type="GO" id="GO:0008658">
    <property type="term" value="F:penicillin binding"/>
    <property type="evidence" value="ECO:0007669"/>
    <property type="project" value="InterPro"/>
</dbReference>
<evidence type="ECO:0000313" key="16">
    <source>
        <dbReference type="EMBL" id="SNB61413.1"/>
    </source>
</evidence>
<dbReference type="Pfam" id="PF00905">
    <property type="entry name" value="Transpeptidase"/>
    <property type="match status" value="1"/>
</dbReference>
<keyword evidence="5" id="KW-0121">Carboxypeptidase</keyword>
<dbReference type="GO" id="GO:0009002">
    <property type="term" value="F:serine-type D-Ala-D-Ala carboxypeptidase activity"/>
    <property type="evidence" value="ECO:0007669"/>
    <property type="project" value="InterPro"/>
</dbReference>
<dbReference type="InterPro" id="IPR005311">
    <property type="entry name" value="PBP_dimer"/>
</dbReference>
<dbReference type="Proteomes" id="UP000197065">
    <property type="component" value="Unassembled WGS sequence"/>
</dbReference>
<evidence type="ECO:0000256" key="3">
    <source>
        <dbReference type="ARBA" id="ARBA00022475"/>
    </source>
</evidence>
<sequence>MRQETERARSFTRRACLVGAAELGLFGMLSGRLWQLQVKENEQYRLLAENNRANERLIVPPRGRILDLRGRPLAQNIPTYRVRVVREQARDLKAVLANLARFIALDQAHIDEIVARAARQRAFLPTEVRNDLTFDEVAKIAVNSPELPGVLLDQGLLRSYPAGDLFSHVLGYTGPASRDDIERETDPLFRLPDFRTGKAGIERAYDAELRGKAGIERLEVNAIGREIRELDNIEGDSGDDLTLSIDLDLQRYAFERLSEHRAAAAVIVEIATGAVRCMASVPSYDPGTFTNPLPPDVWAALRDDPAHPLINKCVRGQYPPGSTFKMMTALAALEAGVVTPQTRVNCPGSMQLGNLTFHCWRKGGHGSLNIVQAIAHSCDVFFYEMARRVGVDTLAQTSHRFGLGAPLGIDLPGEQGGIVPTVAWKKKRFGQAWQRGETLITGIGQGYMLTTPLQLAVMTARLANGGREVHPWLVRGKDAHVAEGTGGNANSLGLKPENLKLVLQGMFDVVNANYGTGRGAAIPQNGIFQGIRLAGKSGTAQVRRISMASRLSGAYKRKNRPWEELDHALFVAFAPFDDPKYAAGVIVEHGEGGAKVAGPVARDLIMKAIELDHLNGPLTTAGRKTDEPA</sequence>
<evidence type="ECO:0000256" key="5">
    <source>
        <dbReference type="ARBA" id="ARBA00022645"/>
    </source>
</evidence>
<evidence type="ECO:0000259" key="15">
    <source>
        <dbReference type="Pfam" id="PF03717"/>
    </source>
</evidence>
<evidence type="ECO:0000259" key="14">
    <source>
        <dbReference type="Pfam" id="PF00905"/>
    </source>
</evidence>
<dbReference type="GO" id="GO:0071555">
    <property type="term" value="P:cell wall organization"/>
    <property type="evidence" value="ECO:0007669"/>
    <property type="project" value="UniProtKB-KW"/>
</dbReference>
<dbReference type="GO" id="GO:0006508">
    <property type="term" value="P:proteolysis"/>
    <property type="evidence" value="ECO:0007669"/>
    <property type="project" value="UniProtKB-KW"/>
</dbReference>
<dbReference type="PANTHER" id="PTHR30627">
    <property type="entry name" value="PEPTIDOGLYCAN D,D-TRANSPEPTIDASE"/>
    <property type="match status" value="1"/>
</dbReference>
<keyword evidence="3" id="KW-1003">Cell membrane</keyword>
<dbReference type="SUPFAM" id="SSF56601">
    <property type="entry name" value="beta-lactamase/transpeptidase-like"/>
    <property type="match status" value="1"/>
</dbReference>
<keyword evidence="12" id="KW-0472">Membrane</keyword>
<evidence type="ECO:0000256" key="12">
    <source>
        <dbReference type="ARBA" id="ARBA00023136"/>
    </source>
</evidence>
<dbReference type="AlphaFoldDB" id="A0A212QPP9"/>
<dbReference type="InterPro" id="IPR050515">
    <property type="entry name" value="Beta-lactam/transpept"/>
</dbReference>
<evidence type="ECO:0000313" key="17">
    <source>
        <dbReference type="Proteomes" id="UP000197065"/>
    </source>
</evidence>
<keyword evidence="16" id="KW-0808">Transferase</keyword>
<evidence type="ECO:0000256" key="6">
    <source>
        <dbReference type="ARBA" id="ARBA00022670"/>
    </source>
</evidence>
<dbReference type="Pfam" id="PF03717">
    <property type="entry name" value="PBP_dimer"/>
    <property type="match status" value="1"/>
</dbReference>